<reference evidence="2" key="1">
    <citation type="journal article" date="2019" name="Int. J. Syst. Evol. Microbiol.">
        <title>The Global Catalogue of Microorganisms (GCM) 10K type strain sequencing project: providing services to taxonomists for standard genome sequencing and annotation.</title>
        <authorList>
            <consortium name="The Broad Institute Genomics Platform"/>
            <consortium name="The Broad Institute Genome Sequencing Center for Infectious Disease"/>
            <person name="Wu L."/>
            <person name="Ma J."/>
        </authorList>
    </citation>
    <scope>NUCLEOTIDE SEQUENCE [LARGE SCALE GENOMIC DNA]</scope>
    <source>
        <strain evidence="2">JCM 17695</strain>
    </source>
</reference>
<dbReference type="Proteomes" id="UP001596512">
    <property type="component" value="Unassembled WGS sequence"/>
</dbReference>
<evidence type="ECO:0000313" key="1">
    <source>
        <dbReference type="EMBL" id="MFC7613569.1"/>
    </source>
</evidence>
<dbReference type="SUPFAM" id="SSF53474">
    <property type="entry name" value="alpha/beta-Hydrolases"/>
    <property type="match status" value="1"/>
</dbReference>
<organism evidence="1 2">
    <name type="scientific">Actinokineospora soli</name>
    <dbReference type="NCBI Taxonomy" id="1048753"/>
    <lineage>
        <taxon>Bacteria</taxon>
        <taxon>Bacillati</taxon>
        <taxon>Actinomycetota</taxon>
        <taxon>Actinomycetes</taxon>
        <taxon>Pseudonocardiales</taxon>
        <taxon>Pseudonocardiaceae</taxon>
        <taxon>Actinokineospora</taxon>
    </lineage>
</organism>
<proteinExistence type="predicted"/>
<dbReference type="InterPro" id="IPR029058">
    <property type="entry name" value="AB_hydrolase_fold"/>
</dbReference>
<keyword evidence="2" id="KW-1185">Reference proteome</keyword>
<gene>
    <name evidence="1" type="ORF">ACFQV2_08080</name>
</gene>
<protein>
    <recommendedName>
        <fullName evidence="3">Alpha/beta hydrolase family protein</fullName>
    </recommendedName>
</protein>
<accession>A0ABW2TIR7</accession>
<evidence type="ECO:0000313" key="2">
    <source>
        <dbReference type="Proteomes" id="UP001596512"/>
    </source>
</evidence>
<name>A0ABW2TIR7_9PSEU</name>
<evidence type="ECO:0008006" key="3">
    <source>
        <dbReference type="Google" id="ProtNLM"/>
    </source>
</evidence>
<comment type="caution">
    <text evidence="1">The sequence shown here is derived from an EMBL/GenBank/DDBJ whole genome shotgun (WGS) entry which is preliminary data.</text>
</comment>
<sequence length="128" mass="13961">MLDAAVNLEGFLDHVPSPTGEPGPLLPVAEEGTRKPLLLFGTDGYWNPRYARSWSAMLESGCRTTHRQIDGATHWVFTDFAQQAPQLQTAGLMTAADRNQLIGPIEPAAARPAVHDQVAAFFARHLRG</sequence>
<dbReference type="Gene3D" id="3.40.50.1820">
    <property type="entry name" value="alpha/beta hydrolase"/>
    <property type="match status" value="1"/>
</dbReference>
<dbReference type="EMBL" id="JBHTEY010000004">
    <property type="protein sequence ID" value="MFC7613569.1"/>
    <property type="molecule type" value="Genomic_DNA"/>
</dbReference>